<dbReference type="Proteomes" id="UP000228758">
    <property type="component" value="Unassembled WGS sequence"/>
</dbReference>
<keyword evidence="1" id="KW-1133">Transmembrane helix</keyword>
<accession>A0A2M9CGW6</accession>
<dbReference type="AlphaFoldDB" id="A0A2M9CGW6"/>
<organism evidence="2 3">
    <name type="scientific">Diaminobutyricimonas aerilata</name>
    <dbReference type="NCBI Taxonomy" id="1162967"/>
    <lineage>
        <taxon>Bacteria</taxon>
        <taxon>Bacillati</taxon>
        <taxon>Actinomycetota</taxon>
        <taxon>Actinomycetes</taxon>
        <taxon>Micrococcales</taxon>
        <taxon>Microbacteriaceae</taxon>
        <taxon>Diaminobutyricimonas</taxon>
    </lineage>
</organism>
<evidence type="ECO:0000256" key="1">
    <source>
        <dbReference type="SAM" id="Phobius"/>
    </source>
</evidence>
<feature type="transmembrane region" description="Helical" evidence="1">
    <location>
        <begin position="6"/>
        <end position="28"/>
    </location>
</feature>
<dbReference type="EMBL" id="PGFF01000001">
    <property type="protein sequence ID" value="PJJ71110.1"/>
    <property type="molecule type" value="Genomic_DNA"/>
</dbReference>
<keyword evidence="1" id="KW-0812">Transmembrane</keyword>
<protein>
    <submittedName>
        <fullName evidence="2">Uncharacterized protein</fullName>
    </submittedName>
</protein>
<reference evidence="2 3" key="1">
    <citation type="submission" date="2017-11" db="EMBL/GenBank/DDBJ databases">
        <title>Genomic Encyclopedia of Archaeal and Bacterial Type Strains, Phase II (KMG-II): From Individual Species to Whole Genera.</title>
        <authorList>
            <person name="Goeker M."/>
        </authorList>
    </citation>
    <scope>NUCLEOTIDE SEQUENCE [LARGE SCALE GENOMIC DNA]</scope>
    <source>
        <strain evidence="2 3">DSM 27393</strain>
    </source>
</reference>
<proteinExistence type="predicted"/>
<keyword evidence="3" id="KW-1185">Reference proteome</keyword>
<evidence type="ECO:0000313" key="3">
    <source>
        <dbReference type="Proteomes" id="UP000228758"/>
    </source>
</evidence>
<feature type="transmembrane region" description="Helical" evidence="1">
    <location>
        <begin position="49"/>
        <end position="67"/>
    </location>
</feature>
<keyword evidence="1" id="KW-0472">Membrane</keyword>
<comment type="caution">
    <text evidence="2">The sequence shown here is derived from an EMBL/GenBank/DDBJ whole genome shotgun (WGS) entry which is preliminary data.</text>
</comment>
<name>A0A2M9CGW6_9MICO</name>
<gene>
    <name evidence="2" type="ORF">CLV46_0649</name>
</gene>
<evidence type="ECO:0000313" key="2">
    <source>
        <dbReference type="EMBL" id="PJJ71110.1"/>
    </source>
</evidence>
<sequence length="141" mass="14312">MTIQPQTAILIGVLLLALITVESGGYFLTRVARGAVPANALQQKFFRAGHAHAAVLLVLSIAVLGVIDQAALAGPLDALARYGVPVAAILMPAGFFLSVLGRDPQRPTRLILLLWVGAAVLTAGLLAAGIGMIGAGIAALG</sequence>
<feature type="transmembrane region" description="Helical" evidence="1">
    <location>
        <begin position="79"/>
        <end position="100"/>
    </location>
</feature>
<feature type="transmembrane region" description="Helical" evidence="1">
    <location>
        <begin position="112"/>
        <end position="140"/>
    </location>
</feature>
<dbReference type="RefSeq" id="WP_245866464.1">
    <property type="nucleotide sequence ID" value="NZ_PGFF01000001.1"/>
</dbReference>